<protein>
    <recommendedName>
        <fullName evidence="2">phospholipase C</fullName>
        <ecNumber evidence="2">3.1.4.3</ecNumber>
    </recommendedName>
</protein>
<keyword evidence="3" id="KW-0378">Hydrolase</keyword>
<dbReference type="STRING" id="408657.SAMN04487995_4047"/>
<dbReference type="EC" id="3.1.4.3" evidence="2"/>
<dbReference type="EMBL" id="FNXY01000006">
    <property type="protein sequence ID" value="SEJ29773.1"/>
    <property type="molecule type" value="Genomic_DNA"/>
</dbReference>
<organism evidence="5 6">
    <name type="scientific">Dyadobacter koreensis</name>
    <dbReference type="NCBI Taxonomy" id="408657"/>
    <lineage>
        <taxon>Bacteria</taxon>
        <taxon>Pseudomonadati</taxon>
        <taxon>Bacteroidota</taxon>
        <taxon>Cytophagia</taxon>
        <taxon>Cytophagales</taxon>
        <taxon>Spirosomataceae</taxon>
        <taxon>Dyadobacter</taxon>
    </lineage>
</organism>
<dbReference type="OrthoDB" id="980947at2"/>
<dbReference type="GO" id="GO:0034480">
    <property type="term" value="F:phosphatidylcholine phospholipase C activity"/>
    <property type="evidence" value="ECO:0007669"/>
    <property type="project" value="UniProtKB-EC"/>
</dbReference>
<dbReference type="RefSeq" id="WP_090338330.1">
    <property type="nucleotide sequence ID" value="NZ_FNXY01000006.1"/>
</dbReference>
<reference evidence="5 6" key="1">
    <citation type="submission" date="2016-10" db="EMBL/GenBank/DDBJ databases">
        <authorList>
            <person name="de Groot N.N."/>
        </authorList>
    </citation>
    <scope>NUCLEOTIDE SEQUENCE [LARGE SCALE GENOMIC DNA]</scope>
    <source>
        <strain evidence="5 6">DSM 19938</strain>
    </source>
</reference>
<dbReference type="NCBIfam" id="TIGR01409">
    <property type="entry name" value="TAT_signal_seq"/>
    <property type="match status" value="1"/>
</dbReference>
<dbReference type="GO" id="GO:0016042">
    <property type="term" value="P:lipid catabolic process"/>
    <property type="evidence" value="ECO:0007669"/>
    <property type="project" value="InterPro"/>
</dbReference>
<evidence type="ECO:0000259" key="4">
    <source>
        <dbReference type="Pfam" id="PF05506"/>
    </source>
</evidence>
<keyword evidence="6" id="KW-1185">Reference proteome</keyword>
<dbReference type="InterPro" id="IPR017767">
    <property type="entry name" value="PC-PLC"/>
</dbReference>
<dbReference type="InterPro" id="IPR017850">
    <property type="entry name" value="Alkaline_phosphatase_core_sf"/>
</dbReference>
<dbReference type="PANTHER" id="PTHR31956:SF1">
    <property type="entry name" value="NON-SPECIFIC PHOSPHOLIPASE C1"/>
    <property type="match status" value="1"/>
</dbReference>
<comment type="similarity">
    <text evidence="1">Belongs to the bacterial phospholipase C family.</text>
</comment>
<dbReference type="PROSITE" id="PS51318">
    <property type="entry name" value="TAT"/>
    <property type="match status" value="1"/>
</dbReference>
<dbReference type="InterPro" id="IPR008475">
    <property type="entry name" value="PLipase_C_C"/>
</dbReference>
<dbReference type="Gene3D" id="3.40.720.10">
    <property type="entry name" value="Alkaline Phosphatase, subunit A"/>
    <property type="match status" value="2"/>
</dbReference>
<dbReference type="AlphaFoldDB" id="A0A1H6XL26"/>
<dbReference type="Proteomes" id="UP000199532">
    <property type="component" value="Unassembled WGS sequence"/>
</dbReference>
<evidence type="ECO:0000256" key="2">
    <source>
        <dbReference type="ARBA" id="ARBA00012018"/>
    </source>
</evidence>
<dbReference type="InterPro" id="IPR007312">
    <property type="entry name" value="Phosphoesterase"/>
</dbReference>
<evidence type="ECO:0000313" key="5">
    <source>
        <dbReference type="EMBL" id="SEJ29773.1"/>
    </source>
</evidence>
<dbReference type="PANTHER" id="PTHR31956">
    <property type="entry name" value="NON-SPECIFIC PHOSPHOLIPASE C4-RELATED"/>
    <property type="match status" value="1"/>
</dbReference>
<accession>A0A1H6XL26</accession>
<gene>
    <name evidence="5" type="ORF">SAMN04487995_4047</name>
</gene>
<dbReference type="InterPro" id="IPR006311">
    <property type="entry name" value="TAT_signal"/>
</dbReference>
<dbReference type="Pfam" id="PF05506">
    <property type="entry name" value="PLipase_C_C"/>
    <property type="match status" value="1"/>
</dbReference>
<name>A0A1H6XL26_9BACT</name>
<evidence type="ECO:0000313" key="6">
    <source>
        <dbReference type="Proteomes" id="UP000199532"/>
    </source>
</evidence>
<feature type="domain" description="Bacterial phospholipase C C-terminal" evidence="4">
    <location>
        <begin position="635"/>
        <end position="733"/>
    </location>
</feature>
<dbReference type="NCBIfam" id="TIGR03396">
    <property type="entry name" value="PC_PLC"/>
    <property type="match status" value="1"/>
</dbReference>
<dbReference type="Pfam" id="PF04185">
    <property type="entry name" value="Phosphoesterase"/>
    <property type="match status" value="2"/>
</dbReference>
<proteinExistence type="inferred from homology"/>
<evidence type="ECO:0000256" key="3">
    <source>
        <dbReference type="ARBA" id="ARBA00022801"/>
    </source>
</evidence>
<sequence length="847" mass="96495">MDSRREFLKKAAMLSGGAGLFSVLPPSIQRALAIDPQPGSTYLDAEHVVILMQENRSFDHCYGSLRGVRGFNDPRAITLPNKNLVWMQTNAAGETYTPFRLNMKDSNATWMGSLPHSWPNQVDARNDGKYDKWLIAKQAGHKDYRKMPLTQGFYNREDIPFYYALADAFTVCDQNFCSSLTGTTPNRLYLWTGTLREKADPESYANVRNENVDYDKPAKWTTFPERLEDNGVSWRIYQNELSLPMGFKGEEESWLANFTDNPIEWFSQYHVRYSTGFQKHLKTQAQQLPKDITDLEAKIKSLPATGEEVESAQKSLKEKTALYEIVKKELSEWSPENYAKLSQREKNLHQKAFTTNINDADYHEVTTFNYKDGETDREAKLPKGDVLHQFREDVKTGKLPTVSWLVAPENFSDHPTSPWYGAWYVSEVMDILTKNPEVWKKTVFILCYDENDGYFDHVPPYVVPNPYKADTGLTSEGIDIKAEFVTLEQDMTKKAKNESRESPIGLGFRVPLVIASPWNRGGNVCSEVFDHTSIIQFLEKFVSHKSGKQIKETNISAWRRTICGDLTSTFKPYNGEKVALPKFVERDEFVEGIHKAKFKALPNGYKSLTEQEVSKINQDPSSSPYMPQQEKGTRPACSLPYQLYADVRLSKDKKQIELFLKAGSEIFGNKSEGAPFAVYAPGEYLSEKVKVWNYAVKSGDSLRDSYKIENFGNQKYHLRAYGPNGFFREFIGNASDPMVDITCEYQLDKNKNPTGNIELHVKNLDPDKKAILEIVDNAYKTAKQTKVLESAQQKSSSALITINLEKSFSWYDFSVKISGNTLTEKRFAGHVETGKESQSDPFMGRML</sequence>
<evidence type="ECO:0000256" key="1">
    <source>
        <dbReference type="ARBA" id="ARBA00009717"/>
    </source>
</evidence>
<dbReference type="InterPro" id="IPR019546">
    <property type="entry name" value="TAT_signal_bac_arc"/>
</dbReference>